<proteinExistence type="predicted"/>
<gene>
    <name evidence="3" type="ORF">FGG08_004133</name>
</gene>
<evidence type="ECO:0000313" key="4">
    <source>
        <dbReference type="Proteomes" id="UP000698800"/>
    </source>
</evidence>
<evidence type="ECO:0000259" key="2">
    <source>
        <dbReference type="Pfam" id="PF20516"/>
    </source>
</evidence>
<feature type="compositionally biased region" description="Acidic residues" evidence="1">
    <location>
        <begin position="158"/>
        <end position="170"/>
    </location>
</feature>
<name>A0A9P8I5W1_9PEZI</name>
<sequence>MAAKPTAGSHSHAADVPVNVLRSHPAFIATWARRVPLSESEAFATPLPTVQNPASPPSTDRWHSTAVVSTRKRKRNSSLETDFQQPLETRTHERQRSRARTLLPSGLVVGYNMGSPRGPNTRSKDRGSSSPVEKVMSDMRASRRGRLGRRAEDTGINAEDDGREGDETMDEGSSNNPYKALDTPSASFSACFPPPGSSRRGASSPSRDQRWSLQLADPSVSFLPIESGEVPVHVTELFRELIKDKEVCIPVALRRLVENDYPSTIIPAVAYNDSANMTSNYERHWSLVKSVVEAAAQSQIDNDDENGWYKVVRIVLDGSFGNGIGTYGSAVAEITARPRMYSVREVLVPCITNIPIPFKKVDFVIAFSNVDPQTRQLYMSVFKAHPKLTLSQTEDAATGHMALLTTLEVKSPDGTYNAASVHLATWWAAGLEKMRQLARLPILGDEAASVEARDSGLMPFVGWTVVGHRWELHVAVKRPSGRVSIYGPVPVGDTSTCYGVFQILHVLAKVNAWGRRVYYPWLVKRVLEPLGV</sequence>
<comment type="caution">
    <text evidence="3">The sequence shown here is derived from an EMBL/GenBank/DDBJ whole genome shotgun (WGS) entry which is preliminary data.</text>
</comment>
<reference evidence="3" key="1">
    <citation type="submission" date="2021-03" db="EMBL/GenBank/DDBJ databases">
        <title>Comparative genomics and phylogenomic investigation of the class Geoglossomycetes provide insights into ecological specialization and systematics.</title>
        <authorList>
            <person name="Melie T."/>
            <person name="Pirro S."/>
            <person name="Miller A.N."/>
            <person name="Quandt A."/>
        </authorList>
    </citation>
    <scope>NUCLEOTIDE SEQUENCE</scope>
    <source>
        <strain evidence="3">GBOQ0MN5Z8</strain>
    </source>
</reference>
<evidence type="ECO:0000313" key="3">
    <source>
        <dbReference type="EMBL" id="KAH0541369.1"/>
    </source>
</evidence>
<dbReference type="OrthoDB" id="3782435at2759"/>
<feature type="compositionally biased region" description="Polar residues" evidence="1">
    <location>
        <begin position="78"/>
        <end position="88"/>
    </location>
</feature>
<dbReference type="Pfam" id="PF20516">
    <property type="entry name" value="PDDEXK_12"/>
    <property type="match status" value="1"/>
</dbReference>
<feature type="compositionally biased region" description="Low complexity" evidence="1">
    <location>
        <begin position="184"/>
        <end position="206"/>
    </location>
</feature>
<feature type="region of interest" description="Disordered" evidence="1">
    <location>
        <begin position="46"/>
        <end position="210"/>
    </location>
</feature>
<feature type="domain" description="PD-(D/E)XK nuclease-like" evidence="2">
    <location>
        <begin position="280"/>
        <end position="518"/>
    </location>
</feature>
<keyword evidence="4" id="KW-1185">Reference proteome</keyword>
<dbReference type="EMBL" id="JAGHQL010000080">
    <property type="protein sequence ID" value="KAH0541369.1"/>
    <property type="molecule type" value="Genomic_DNA"/>
</dbReference>
<dbReference type="Proteomes" id="UP000698800">
    <property type="component" value="Unassembled WGS sequence"/>
</dbReference>
<organism evidence="3 4">
    <name type="scientific">Glutinoglossum americanum</name>
    <dbReference type="NCBI Taxonomy" id="1670608"/>
    <lineage>
        <taxon>Eukaryota</taxon>
        <taxon>Fungi</taxon>
        <taxon>Dikarya</taxon>
        <taxon>Ascomycota</taxon>
        <taxon>Pezizomycotina</taxon>
        <taxon>Geoglossomycetes</taxon>
        <taxon>Geoglossales</taxon>
        <taxon>Geoglossaceae</taxon>
        <taxon>Glutinoglossum</taxon>
    </lineage>
</organism>
<dbReference type="AlphaFoldDB" id="A0A9P8I5W1"/>
<evidence type="ECO:0000256" key="1">
    <source>
        <dbReference type="SAM" id="MobiDB-lite"/>
    </source>
</evidence>
<accession>A0A9P8I5W1</accession>
<protein>
    <recommendedName>
        <fullName evidence="2">PD-(D/E)XK nuclease-like domain-containing protein</fullName>
    </recommendedName>
</protein>
<dbReference type="InterPro" id="IPR046797">
    <property type="entry name" value="PDDEXK_12"/>
</dbReference>